<dbReference type="InterPro" id="IPR036418">
    <property type="entry name" value="Cyt_c_oxidase_su6a_sf"/>
</dbReference>
<evidence type="ECO:0000256" key="4">
    <source>
        <dbReference type="ARBA" id="ARBA00023128"/>
    </source>
</evidence>
<dbReference type="AlphaFoldDB" id="A0A6P6FAQ5"/>
<proteinExistence type="inferred from homology"/>
<keyword evidence="3" id="KW-0809">Transit peptide</keyword>
<evidence type="ECO:0000313" key="8">
    <source>
        <dbReference type="Proteomes" id="UP000515180"/>
    </source>
</evidence>
<feature type="compositionally biased region" description="Polar residues" evidence="7">
    <location>
        <begin position="346"/>
        <end position="357"/>
    </location>
</feature>
<keyword evidence="4" id="KW-0496">Mitochondrion</keyword>
<dbReference type="Proteomes" id="UP000515180">
    <property type="component" value="Unplaced"/>
</dbReference>
<keyword evidence="8" id="KW-1185">Reference proteome</keyword>
<dbReference type="InterPro" id="IPR001349">
    <property type="entry name" value="Cyt_c_oxidase_su6a"/>
</dbReference>
<gene>
    <name evidence="9" type="primary">LOC100747768</name>
</gene>
<reference evidence="9" key="1">
    <citation type="submission" date="2025-08" db="UniProtKB">
        <authorList>
            <consortium name="RefSeq"/>
        </authorList>
    </citation>
    <scope>IDENTIFICATION</scope>
</reference>
<dbReference type="Gene3D" id="4.10.95.10">
    <property type="entry name" value="Cytochrome c oxidase, subunit VIa"/>
    <property type="match status" value="1"/>
</dbReference>
<dbReference type="GeneID" id="100747768"/>
<keyword evidence="5" id="KW-0472">Membrane</keyword>
<comment type="subcellular location">
    <subcellularLocation>
        <location evidence="1">Mitochondrion inner membrane</location>
    </subcellularLocation>
</comment>
<dbReference type="RefSeq" id="XP_024223348.1">
    <property type="nucleotide sequence ID" value="XM_024367580.2"/>
</dbReference>
<dbReference type="PANTHER" id="PTHR11504">
    <property type="entry name" value="CYTOCHROME C OXIDASE POLYPEPTIDE VIA"/>
    <property type="match status" value="1"/>
</dbReference>
<dbReference type="OrthoDB" id="5947505at2759"/>
<dbReference type="Pfam" id="PF02046">
    <property type="entry name" value="COX6A"/>
    <property type="match status" value="1"/>
</dbReference>
<evidence type="ECO:0000256" key="3">
    <source>
        <dbReference type="ARBA" id="ARBA00022946"/>
    </source>
</evidence>
<feature type="region of interest" description="Disordered" evidence="7">
    <location>
        <begin position="336"/>
        <end position="357"/>
    </location>
</feature>
<dbReference type="GO" id="GO:0005743">
    <property type="term" value="C:mitochondrial inner membrane"/>
    <property type="evidence" value="ECO:0007669"/>
    <property type="project" value="UniProtKB-SubCell"/>
</dbReference>
<dbReference type="GO" id="GO:0006123">
    <property type="term" value="P:mitochondrial electron transport, cytochrome c to oxygen"/>
    <property type="evidence" value="ECO:0007669"/>
    <property type="project" value="TreeGrafter"/>
</dbReference>
<dbReference type="SUPFAM" id="SSF81411">
    <property type="entry name" value="Mitochondrial cytochrome c oxidase subunit VIa"/>
    <property type="match status" value="1"/>
</dbReference>
<comment type="similarity">
    <text evidence="6">Belongs to the cytochrome c oxidase subunit 6A family.</text>
</comment>
<evidence type="ECO:0000256" key="7">
    <source>
        <dbReference type="SAM" id="MobiDB-lite"/>
    </source>
</evidence>
<evidence type="ECO:0000256" key="1">
    <source>
        <dbReference type="ARBA" id="ARBA00004273"/>
    </source>
</evidence>
<evidence type="ECO:0000256" key="6">
    <source>
        <dbReference type="RuleBase" id="RU004396"/>
    </source>
</evidence>
<accession>A0A6P6FAQ5</accession>
<dbReference type="PANTHER" id="PTHR11504:SF0">
    <property type="entry name" value="CYTOCHROME C OXIDASE SUBUNIT"/>
    <property type="match status" value="1"/>
</dbReference>
<evidence type="ECO:0000313" key="9">
    <source>
        <dbReference type="RefSeq" id="XP_024223348.1"/>
    </source>
</evidence>
<evidence type="ECO:0000256" key="5">
    <source>
        <dbReference type="ARBA" id="ARBA00023136"/>
    </source>
</evidence>
<evidence type="ECO:0000256" key="2">
    <source>
        <dbReference type="ARBA" id="ARBA00022792"/>
    </source>
</evidence>
<dbReference type="GO" id="GO:0030234">
    <property type="term" value="F:enzyme regulator activity"/>
    <property type="evidence" value="ECO:0007669"/>
    <property type="project" value="TreeGrafter"/>
</dbReference>
<keyword evidence="2" id="KW-0999">Mitochondrion inner membrane</keyword>
<name>A0A6P6FAQ5_BOMIM</name>
<organism evidence="8 9">
    <name type="scientific">Bombus impatiens</name>
    <name type="common">Bumblebee</name>
    <dbReference type="NCBI Taxonomy" id="132113"/>
    <lineage>
        <taxon>Eukaryota</taxon>
        <taxon>Metazoa</taxon>
        <taxon>Ecdysozoa</taxon>
        <taxon>Arthropoda</taxon>
        <taxon>Hexapoda</taxon>
        <taxon>Insecta</taxon>
        <taxon>Pterygota</taxon>
        <taxon>Neoptera</taxon>
        <taxon>Endopterygota</taxon>
        <taxon>Hymenoptera</taxon>
        <taxon>Apocrita</taxon>
        <taxon>Aculeata</taxon>
        <taxon>Apoidea</taxon>
        <taxon>Anthophila</taxon>
        <taxon>Apidae</taxon>
        <taxon>Bombus</taxon>
        <taxon>Pyrobombus</taxon>
    </lineage>
</organism>
<protein>
    <submittedName>
        <fullName evidence="9">Uncharacterized protein LOC100747768 isoform X1</fullName>
    </submittedName>
</protein>
<sequence>MFSLLRRLKILSLVSVNGTTRSTLIKSDIGMVFSTSVNVTGFLDGKKRNWSTGYRWHSSKGWLNDISRYESSNGKLLAINGERNRYMSSREYRCEMKTYIERRGFLLDSGSSIFSQFPLAPIYHSWKFSKEFCPSAEYHSSSMQKLSNSMLKFHSFTENPSYQKSACKNLWRSRDLSEAIFCSMSFRNYSSSKEPPCDKTLKSDDCDGTTIKDVSKDCYSKFDEDTQECPKSSRKCQLPVEDDCEEHSPFPCPDVKDYCSTVAYEEKLLQLVTVIGAIVLIGISCYVYTKVEESDKQSRPVFIDVPYMRRINKPFPWGDGEHTLFHNPVRNPISPHGYEVEDPNAVTPSQTAGLRKR</sequence>